<dbReference type="InterPro" id="IPR050287">
    <property type="entry name" value="MTA/SAH_deaminase"/>
</dbReference>
<name>A0A1H6MMC2_9RHOB</name>
<dbReference type="EMBL" id="FNXG01000003">
    <property type="protein sequence ID" value="SEH99658.1"/>
    <property type="molecule type" value="Genomic_DNA"/>
</dbReference>
<evidence type="ECO:0000313" key="5">
    <source>
        <dbReference type="Proteomes" id="UP000199125"/>
    </source>
</evidence>
<dbReference type="STRING" id="65735.SAMN04488075_2178"/>
<feature type="domain" description="Amidohydrolase-related" evidence="3">
    <location>
        <begin position="72"/>
        <end position="450"/>
    </location>
</feature>
<dbReference type="InterPro" id="IPR011059">
    <property type="entry name" value="Metal-dep_hydrolase_composite"/>
</dbReference>
<sequence length="505" mass="54097">MTAEFPGAGALQNSGRISCIRQAEWLVAWDGVRNDFHYLRGADLVFRGDSILHVGGHFDGKVDHEIDGRQMLVLPGLINTHYHSNVTMIRKGITQDACNYLLPSFYQNVNILQPAETAKAAGTAFGIGQLLCGGTTTLMDWVAPYDGWLDTLAATGARVYAAPFFTSAEWSVSDHRLLRYRWLPDNGHALFDHAQAVMDAAEAHPSGRLAAMVAPSELEATTPDLLRQSHALARQTGRPFHVHAAESAREYAEFLARHGTSPIQWAAQIGLLGENSAIGHGLYLDHHSDLHAPAHRDLGLLAETGTTVTHCPTVFAAQGEGMEALSDYLAAGVNVTLGNDTYPHGMLQEMKLAVLVSRLKSRRDLGRATHPSTQGYSLGAGEIFRAATCGAADYLGRPDLGRLAPGCKADFFTVDLTDPGMMPLHDPLRSLIYCAGDRAVRDVYVGGTQVVAGGELLTLDLRGLGAGLTAPQAAMCAAVASRPDAAGRSADELWPLSLPVAKQTP</sequence>
<dbReference type="SUPFAM" id="SSF51556">
    <property type="entry name" value="Metallo-dependent hydrolases"/>
    <property type="match status" value="1"/>
</dbReference>
<dbReference type="SUPFAM" id="SSF51338">
    <property type="entry name" value="Composite domain of metallo-dependent hydrolases"/>
    <property type="match status" value="1"/>
</dbReference>
<dbReference type="Proteomes" id="UP000199125">
    <property type="component" value="Unassembled WGS sequence"/>
</dbReference>
<evidence type="ECO:0000259" key="3">
    <source>
        <dbReference type="Pfam" id="PF01979"/>
    </source>
</evidence>
<dbReference type="RefSeq" id="WP_177172543.1">
    <property type="nucleotide sequence ID" value="NZ_FNXG01000003.1"/>
</dbReference>
<evidence type="ECO:0000256" key="2">
    <source>
        <dbReference type="ARBA" id="ARBA00022801"/>
    </source>
</evidence>
<protein>
    <submittedName>
        <fullName evidence="4">Cytosine/adenosine deaminase</fullName>
    </submittedName>
</protein>
<dbReference type="InterPro" id="IPR032466">
    <property type="entry name" value="Metal_Hydrolase"/>
</dbReference>
<organism evidence="4 5">
    <name type="scientific">Paracoccus alkenifer</name>
    <dbReference type="NCBI Taxonomy" id="65735"/>
    <lineage>
        <taxon>Bacteria</taxon>
        <taxon>Pseudomonadati</taxon>
        <taxon>Pseudomonadota</taxon>
        <taxon>Alphaproteobacteria</taxon>
        <taxon>Rhodobacterales</taxon>
        <taxon>Paracoccaceae</taxon>
        <taxon>Paracoccus</taxon>
    </lineage>
</organism>
<evidence type="ECO:0000313" key="4">
    <source>
        <dbReference type="EMBL" id="SEH99658.1"/>
    </source>
</evidence>
<proteinExistence type="inferred from homology"/>
<dbReference type="AlphaFoldDB" id="A0A1H6MMC2"/>
<dbReference type="Pfam" id="PF01979">
    <property type="entry name" value="Amidohydro_1"/>
    <property type="match status" value="1"/>
</dbReference>
<dbReference type="GO" id="GO:0016810">
    <property type="term" value="F:hydrolase activity, acting on carbon-nitrogen (but not peptide) bonds"/>
    <property type="evidence" value="ECO:0007669"/>
    <property type="project" value="InterPro"/>
</dbReference>
<evidence type="ECO:0000256" key="1">
    <source>
        <dbReference type="ARBA" id="ARBA00006745"/>
    </source>
</evidence>
<keyword evidence="2" id="KW-0378">Hydrolase</keyword>
<keyword evidence="5" id="KW-1185">Reference proteome</keyword>
<reference evidence="5" key="1">
    <citation type="submission" date="2016-10" db="EMBL/GenBank/DDBJ databases">
        <authorList>
            <person name="Varghese N."/>
            <person name="Submissions S."/>
        </authorList>
    </citation>
    <scope>NUCLEOTIDE SEQUENCE [LARGE SCALE GENOMIC DNA]</scope>
    <source>
        <strain evidence="5">DSM 11593</strain>
    </source>
</reference>
<dbReference type="PANTHER" id="PTHR43794">
    <property type="entry name" value="AMINOHYDROLASE SSNA-RELATED"/>
    <property type="match status" value="1"/>
</dbReference>
<dbReference type="InterPro" id="IPR006680">
    <property type="entry name" value="Amidohydro-rel"/>
</dbReference>
<comment type="similarity">
    <text evidence="1">Belongs to the metallo-dependent hydrolases superfamily. ATZ/TRZ family.</text>
</comment>
<dbReference type="Gene3D" id="3.20.20.140">
    <property type="entry name" value="Metal-dependent hydrolases"/>
    <property type="match status" value="1"/>
</dbReference>
<accession>A0A1H6MMC2</accession>
<gene>
    <name evidence="4" type="ORF">SAMN04488075_2178</name>
</gene>
<dbReference type="Gene3D" id="2.30.40.10">
    <property type="entry name" value="Urease, subunit C, domain 1"/>
    <property type="match status" value="1"/>
</dbReference>
<dbReference type="PANTHER" id="PTHR43794:SF11">
    <property type="entry name" value="AMIDOHYDROLASE-RELATED DOMAIN-CONTAINING PROTEIN"/>
    <property type="match status" value="1"/>
</dbReference>